<accession>A0A8H5AUH2</accession>
<dbReference type="Proteomes" id="UP000567179">
    <property type="component" value="Unassembled WGS sequence"/>
</dbReference>
<evidence type="ECO:0000256" key="1">
    <source>
        <dbReference type="SAM" id="MobiDB-lite"/>
    </source>
</evidence>
<dbReference type="InterPro" id="IPR046522">
    <property type="entry name" value="DUF6699"/>
</dbReference>
<sequence>MYAPDKRVHFAPTKTVYSAPQVASSDASSIASSSPSLSQNRSSPLPPHSFQLPQPQLQAPSPGSSSSAELATPPPPPGFYYAQYGHYVNREYRGGERETRETQRWQQQQQHHQRQDQDQRYEYSPSVSHNQPQYLLDQPPNNTVYPRTPFHPAAELDPYPSINYDAEQYHHSHSPSPAFTPSPAFAFTPLFPSDQADAYLPVSKPVIPRTVHIHYLLAYAPYGDPAFSCDLARPPPHLLDAYSKFHSGQLYRDTSDKNKFDVFYEPATQPPMNSIVVTHSSLKFAIDVCAGADTSRGVRPRALPGHYPRSQYGHGYDDGYGSSSSSDEGDMRLREEGFVTVADVLVCLYRELRLAIHPVEYAELAPNVAQRVNEAYFERCASLAGSGFDAAGDPDEARRRLEWGTDAERERDRERERIAEEQKGIRKVDLLMGHTWFIGLSGTLHGPGVWELNVAA</sequence>
<dbReference type="EMBL" id="JAACJJ010000057">
    <property type="protein sequence ID" value="KAF5310778.1"/>
    <property type="molecule type" value="Genomic_DNA"/>
</dbReference>
<feature type="region of interest" description="Disordered" evidence="1">
    <location>
        <begin position="13"/>
        <end position="82"/>
    </location>
</feature>
<comment type="caution">
    <text evidence="3">The sequence shown here is derived from an EMBL/GenBank/DDBJ whole genome shotgun (WGS) entry which is preliminary data.</text>
</comment>
<feature type="compositionally biased region" description="Low complexity" evidence="1">
    <location>
        <begin position="23"/>
        <end position="71"/>
    </location>
</feature>
<proteinExistence type="predicted"/>
<feature type="region of interest" description="Disordered" evidence="1">
    <location>
        <begin position="94"/>
        <end position="132"/>
    </location>
</feature>
<protein>
    <recommendedName>
        <fullName evidence="2">DUF6699 domain-containing protein</fullName>
    </recommendedName>
</protein>
<dbReference type="OrthoDB" id="3224413at2759"/>
<evidence type="ECO:0000259" key="2">
    <source>
        <dbReference type="Pfam" id="PF20415"/>
    </source>
</evidence>
<feature type="compositionally biased region" description="Basic and acidic residues" evidence="1">
    <location>
        <begin position="94"/>
        <end position="103"/>
    </location>
</feature>
<name>A0A8H5AUH2_9AGAR</name>
<feature type="domain" description="DUF6699" evidence="2">
    <location>
        <begin position="249"/>
        <end position="441"/>
    </location>
</feature>
<dbReference type="Pfam" id="PF20415">
    <property type="entry name" value="DUF6699"/>
    <property type="match status" value="1"/>
</dbReference>
<gene>
    <name evidence="3" type="ORF">D9619_007624</name>
</gene>
<feature type="region of interest" description="Disordered" evidence="1">
    <location>
        <begin position="300"/>
        <end position="329"/>
    </location>
</feature>
<reference evidence="3 4" key="1">
    <citation type="journal article" date="2020" name="ISME J.">
        <title>Uncovering the hidden diversity of litter-decomposition mechanisms in mushroom-forming fungi.</title>
        <authorList>
            <person name="Floudas D."/>
            <person name="Bentzer J."/>
            <person name="Ahren D."/>
            <person name="Johansson T."/>
            <person name="Persson P."/>
            <person name="Tunlid A."/>
        </authorList>
    </citation>
    <scope>NUCLEOTIDE SEQUENCE [LARGE SCALE GENOMIC DNA]</scope>
    <source>
        <strain evidence="3 4">CBS 101986</strain>
    </source>
</reference>
<evidence type="ECO:0000313" key="4">
    <source>
        <dbReference type="Proteomes" id="UP000567179"/>
    </source>
</evidence>
<keyword evidence="4" id="KW-1185">Reference proteome</keyword>
<evidence type="ECO:0000313" key="3">
    <source>
        <dbReference type="EMBL" id="KAF5310778.1"/>
    </source>
</evidence>
<feature type="region of interest" description="Disordered" evidence="1">
    <location>
        <begin position="392"/>
        <end position="417"/>
    </location>
</feature>
<organism evidence="3 4">
    <name type="scientific">Psilocybe cf. subviscida</name>
    <dbReference type="NCBI Taxonomy" id="2480587"/>
    <lineage>
        <taxon>Eukaryota</taxon>
        <taxon>Fungi</taxon>
        <taxon>Dikarya</taxon>
        <taxon>Basidiomycota</taxon>
        <taxon>Agaricomycotina</taxon>
        <taxon>Agaricomycetes</taxon>
        <taxon>Agaricomycetidae</taxon>
        <taxon>Agaricales</taxon>
        <taxon>Agaricineae</taxon>
        <taxon>Strophariaceae</taxon>
        <taxon>Psilocybe</taxon>
    </lineage>
</organism>
<feature type="compositionally biased region" description="Basic and acidic residues" evidence="1">
    <location>
        <begin position="395"/>
        <end position="417"/>
    </location>
</feature>
<dbReference type="AlphaFoldDB" id="A0A8H5AUH2"/>